<dbReference type="Proteomes" id="UP000828941">
    <property type="component" value="Chromosome 8"/>
</dbReference>
<evidence type="ECO:0000313" key="2">
    <source>
        <dbReference type="Proteomes" id="UP000828941"/>
    </source>
</evidence>
<organism evidence="1 2">
    <name type="scientific">Bauhinia variegata</name>
    <name type="common">Purple orchid tree</name>
    <name type="synonym">Phanera variegata</name>
    <dbReference type="NCBI Taxonomy" id="167791"/>
    <lineage>
        <taxon>Eukaryota</taxon>
        <taxon>Viridiplantae</taxon>
        <taxon>Streptophyta</taxon>
        <taxon>Embryophyta</taxon>
        <taxon>Tracheophyta</taxon>
        <taxon>Spermatophyta</taxon>
        <taxon>Magnoliopsida</taxon>
        <taxon>eudicotyledons</taxon>
        <taxon>Gunneridae</taxon>
        <taxon>Pentapetalae</taxon>
        <taxon>rosids</taxon>
        <taxon>fabids</taxon>
        <taxon>Fabales</taxon>
        <taxon>Fabaceae</taxon>
        <taxon>Cercidoideae</taxon>
        <taxon>Cercideae</taxon>
        <taxon>Bauhiniinae</taxon>
        <taxon>Bauhinia</taxon>
    </lineage>
</organism>
<reference evidence="1 2" key="1">
    <citation type="journal article" date="2022" name="DNA Res.">
        <title>Chromosomal-level genome assembly of the orchid tree Bauhinia variegata (Leguminosae; Cercidoideae) supports the allotetraploid origin hypothesis of Bauhinia.</title>
        <authorList>
            <person name="Zhong Y."/>
            <person name="Chen Y."/>
            <person name="Zheng D."/>
            <person name="Pang J."/>
            <person name="Liu Y."/>
            <person name="Luo S."/>
            <person name="Meng S."/>
            <person name="Qian L."/>
            <person name="Wei D."/>
            <person name="Dai S."/>
            <person name="Zhou R."/>
        </authorList>
    </citation>
    <scope>NUCLEOTIDE SEQUENCE [LARGE SCALE GENOMIC DNA]</scope>
    <source>
        <strain evidence="1">BV-YZ2020</strain>
    </source>
</reference>
<comment type="caution">
    <text evidence="1">The sequence shown here is derived from an EMBL/GenBank/DDBJ whole genome shotgun (WGS) entry which is preliminary data.</text>
</comment>
<protein>
    <submittedName>
        <fullName evidence="1">Uncharacterized protein</fullName>
    </submittedName>
</protein>
<proteinExistence type="predicted"/>
<evidence type="ECO:0000313" key="1">
    <source>
        <dbReference type="EMBL" id="KAI4329015.1"/>
    </source>
</evidence>
<sequence length="560" mass="63180">MPLFEIANAQPSFQNTLCSLRLQRVPCAWKSLYKLKNVNLNVGRVEFRRSRLLIKAVATLEPKQLAANEDKCMGSKNSDLDLSPNPPGMQSESSKEESTELDEREKLRRMRISKANKGNTPWNKGRKHSSQTLQRIRERTRLAMQNPKVRMKLVNLGHAQTKETRLKIGVGVKMGWVRRRERQTTQDTCLFEWRNLIAEASMQGYVGEEELQWNSYKVLDEQLKEEWLESVEQRKKIPRTQASRRAPKSLEQRRKIAEAISAKWNDPEYRERVCAALAKYHGTESGTERKPRKRPNDGTQATGRSPTKKKANDISLNSENKVLNQQAGLKRSKYPIYKDPLVRSKLEMIKNIRAQRAADETKQAEAIARARLLIAEAEKAAKALEVAASKSPIAQASLTESRKLIAEAIESLESIDKQQITKSSVASTEKETGAAFEVPIQSDMSQVNGHNSSASNDYKFSDDFSSFSLQKLVNGDQELKLTNSNGCASSPFCFSNQIMLSGSTNRLKGTEQGQSSEDKTDPSPTVVGMESIKEEKPSRLVTVTKKWIRGKLIEVVEETQ</sequence>
<gene>
    <name evidence="1" type="ORF">L6164_021322</name>
</gene>
<accession>A0ACB9N3I3</accession>
<name>A0ACB9N3I3_BAUVA</name>
<keyword evidence="2" id="KW-1185">Reference proteome</keyword>
<dbReference type="EMBL" id="CM039433">
    <property type="protein sequence ID" value="KAI4329015.1"/>
    <property type="molecule type" value="Genomic_DNA"/>
</dbReference>